<accession>A0ABV3AR18</accession>
<sequence length="129" mass="13943">MDDVQLGAVPVALGTSEQPDSDLRLILRLIGADIGENVIVMAGDDPPLDVLEVDHPEVSCRRSRMHRAELPQEVGGLFSKLPLRSGQHDTSAVLEQYPRLARVGEKPLPDVYGIPVVTPVIMPQSTDTG</sequence>
<dbReference type="Proteomes" id="UP001551189">
    <property type="component" value="Unassembled WGS sequence"/>
</dbReference>
<comment type="caution">
    <text evidence="1">The sequence shown here is derived from an EMBL/GenBank/DDBJ whole genome shotgun (WGS) entry which is preliminary data.</text>
</comment>
<protein>
    <submittedName>
        <fullName evidence="1">Uncharacterized protein</fullName>
    </submittedName>
</protein>
<gene>
    <name evidence="1" type="ORF">ABZ931_01215</name>
</gene>
<name>A0ABV3AR18_9ACTN</name>
<proteinExistence type="predicted"/>
<organism evidence="1 2">
    <name type="scientific">Streptomyces neyagawaensis</name>
    <dbReference type="NCBI Taxonomy" id="42238"/>
    <lineage>
        <taxon>Bacteria</taxon>
        <taxon>Bacillati</taxon>
        <taxon>Actinomycetota</taxon>
        <taxon>Actinomycetes</taxon>
        <taxon>Kitasatosporales</taxon>
        <taxon>Streptomycetaceae</taxon>
        <taxon>Streptomyces</taxon>
    </lineage>
</organism>
<reference evidence="1 2" key="1">
    <citation type="submission" date="2024-06" db="EMBL/GenBank/DDBJ databases">
        <title>The Natural Products Discovery Center: Release of the First 8490 Sequenced Strains for Exploring Actinobacteria Biosynthetic Diversity.</title>
        <authorList>
            <person name="Kalkreuter E."/>
            <person name="Kautsar S.A."/>
            <person name="Yang D."/>
            <person name="Bader C.D."/>
            <person name="Teijaro C.N."/>
            <person name="Fluegel L."/>
            <person name="Davis C.M."/>
            <person name="Simpson J.R."/>
            <person name="Lauterbach L."/>
            <person name="Steele A.D."/>
            <person name="Gui C."/>
            <person name="Meng S."/>
            <person name="Li G."/>
            <person name="Viehrig K."/>
            <person name="Ye F."/>
            <person name="Su P."/>
            <person name="Kiefer A.F."/>
            <person name="Nichols A."/>
            <person name="Cepeda A.J."/>
            <person name="Yan W."/>
            <person name="Fan B."/>
            <person name="Jiang Y."/>
            <person name="Adhikari A."/>
            <person name="Zheng C.-J."/>
            <person name="Schuster L."/>
            <person name="Cowan T.M."/>
            <person name="Smanski M.J."/>
            <person name="Chevrette M.G."/>
            <person name="De Carvalho L.P.S."/>
            <person name="Shen B."/>
        </authorList>
    </citation>
    <scope>NUCLEOTIDE SEQUENCE [LARGE SCALE GENOMIC DNA]</scope>
    <source>
        <strain evidence="1 2">NPDC046851</strain>
    </source>
</reference>
<evidence type="ECO:0000313" key="2">
    <source>
        <dbReference type="Proteomes" id="UP001551189"/>
    </source>
</evidence>
<keyword evidence="2" id="KW-1185">Reference proteome</keyword>
<dbReference type="RefSeq" id="WP_359689788.1">
    <property type="nucleotide sequence ID" value="NZ_JBEYXT010000003.1"/>
</dbReference>
<dbReference type="EMBL" id="JBEYXT010000003">
    <property type="protein sequence ID" value="MEU6799634.1"/>
    <property type="molecule type" value="Genomic_DNA"/>
</dbReference>
<evidence type="ECO:0000313" key="1">
    <source>
        <dbReference type="EMBL" id="MEU6799634.1"/>
    </source>
</evidence>